<organism evidence="13">
    <name type="scientific">Hydatigena taeniaeformis</name>
    <name type="common">Feline tapeworm</name>
    <name type="synonym">Taenia taeniaeformis</name>
    <dbReference type="NCBI Taxonomy" id="6205"/>
    <lineage>
        <taxon>Eukaryota</taxon>
        <taxon>Metazoa</taxon>
        <taxon>Spiralia</taxon>
        <taxon>Lophotrochozoa</taxon>
        <taxon>Platyhelminthes</taxon>
        <taxon>Cestoda</taxon>
        <taxon>Eucestoda</taxon>
        <taxon>Cyclophyllidea</taxon>
        <taxon>Taeniidae</taxon>
        <taxon>Hydatigera</taxon>
    </lineage>
</organism>
<dbReference type="InterPro" id="IPR058533">
    <property type="entry name" value="Cation_efflux_TM"/>
</dbReference>
<accession>A0A0R3X149</accession>
<feature type="transmembrane region" description="Helical" evidence="8">
    <location>
        <begin position="322"/>
        <end position="347"/>
    </location>
</feature>
<evidence type="ECO:0000256" key="4">
    <source>
        <dbReference type="ARBA" id="ARBA00022692"/>
    </source>
</evidence>
<feature type="transmembrane region" description="Helical" evidence="8">
    <location>
        <begin position="475"/>
        <end position="497"/>
    </location>
</feature>
<reference evidence="11 12" key="2">
    <citation type="submission" date="2018-11" db="EMBL/GenBank/DDBJ databases">
        <authorList>
            <consortium name="Pathogen Informatics"/>
        </authorList>
    </citation>
    <scope>NUCLEOTIDE SEQUENCE [LARGE SCALE GENOMIC DNA]</scope>
</reference>
<dbReference type="Gene3D" id="1.20.1510.10">
    <property type="entry name" value="Cation efflux protein transmembrane domain"/>
    <property type="match status" value="2"/>
</dbReference>
<protein>
    <submittedName>
        <fullName evidence="13">Zinc/cadmium resistance protein</fullName>
    </submittedName>
</protein>
<evidence type="ECO:0000313" key="11">
    <source>
        <dbReference type="EMBL" id="VDM31162.1"/>
    </source>
</evidence>
<dbReference type="PANTHER" id="PTHR45820:SF4">
    <property type="entry name" value="ZINC TRANSPORTER 63C, ISOFORM F"/>
    <property type="match status" value="1"/>
</dbReference>
<proteinExistence type="inferred from homology"/>
<dbReference type="OrthoDB" id="29444at2759"/>
<evidence type="ECO:0000256" key="7">
    <source>
        <dbReference type="ARBA" id="ARBA00023136"/>
    </source>
</evidence>
<keyword evidence="12" id="KW-1185">Reference proteome</keyword>
<keyword evidence="3" id="KW-0813">Transport</keyword>
<dbReference type="InterPro" id="IPR027469">
    <property type="entry name" value="Cation_efflux_TMD_sf"/>
</dbReference>
<dbReference type="WBParaSite" id="TTAC_0000689701-mRNA-1">
    <property type="protein sequence ID" value="TTAC_0000689701-mRNA-1"/>
    <property type="gene ID" value="TTAC_0000689701"/>
</dbReference>
<feature type="transmembrane region" description="Helical" evidence="8">
    <location>
        <begin position="138"/>
        <end position="159"/>
    </location>
</feature>
<dbReference type="EMBL" id="UYWX01020328">
    <property type="protein sequence ID" value="VDM31162.1"/>
    <property type="molecule type" value="Genomic_DNA"/>
</dbReference>
<gene>
    <name evidence="11" type="ORF">TTAC_LOCUS6882</name>
</gene>
<keyword evidence="6 8" id="KW-1133">Transmembrane helix</keyword>
<evidence type="ECO:0000259" key="10">
    <source>
        <dbReference type="Pfam" id="PF16916"/>
    </source>
</evidence>
<name>A0A0R3X149_HYDTA</name>
<dbReference type="PANTHER" id="PTHR45820">
    <property type="entry name" value="FI23527P1"/>
    <property type="match status" value="1"/>
</dbReference>
<comment type="subcellular location">
    <subcellularLocation>
        <location evidence="1">Membrane</location>
        <topology evidence="1">Multi-pass membrane protein</topology>
    </subcellularLocation>
</comment>
<evidence type="ECO:0000259" key="9">
    <source>
        <dbReference type="Pfam" id="PF01545"/>
    </source>
</evidence>
<dbReference type="NCBIfam" id="TIGR01297">
    <property type="entry name" value="CDF"/>
    <property type="match status" value="1"/>
</dbReference>
<dbReference type="SUPFAM" id="SSF161111">
    <property type="entry name" value="Cation efflux protein transmembrane domain-like"/>
    <property type="match status" value="1"/>
</dbReference>
<dbReference type="Pfam" id="PF01545">
    <property type="entry name" value="Cation_efflux"/>
    <property type="match status" value="1"/>
</dbReference>
<dbReference type="Pfam" id="PF16916">
    <property type="entry name" value="ZT_dimer"/>
    <property type="match status" value="1"/>
</dbReference>
<dbReference type="GO" id="GO:0005385">
    <property type="term" value="F:zinc ion transmembrane transporter activity"/>
    <property type="evidence" value="ECO:0007669"/>
    <property type="project" value="TreeGrafter"/>
</dbReference>
<evidence type="ECO:0000313" key="13">
    <source>
        <dbReference type="WBParaSite" id="TTAC_0000689701-mRNA-1"/>
    </source>
</evidence>
<keyword evidence="7 8" id="KW-0472">Membrane</keyword>
<feature type="domain" description="Cation efflux protein cytoplasmic" evidence="10">
    <location>
        <begin position="351"/>
        <end position="394"/>
    </location>
</feature>
<dbReference type="Proteomes" id="UP000274429">
    <property type="component" value="Unassembled WGS sequence"/>
</dbReference>
<dbReference type="GO" id="GO:0010312">
    <property type="term" value="P:detoxification of zinc ion"/>
    <property type="evidence" value="ECO:0007669"/>
    <property type="project" value="TreeGrafter"/>
</dbReference>
<dbReference type="AlphaFoldDB" id="A0A0R3X149"/>
<comment type="similarity">
    <text evidence="2">Belongs to the cation diffusion facilitator (CDF) transporter (TC 2.A.4) family. SLC30A subfamily.</text>
</comment>
<evidence type="ECO:0000256" key="2">
    <source>
        <dbReference type="ARBA" id="ARBA00008873"/>
    </source>
</evidence>
<feature type="transmembrane region" description="Helical" evidence="8">
    <location>
        <begin position="438"/>
        <end position="455"/>
    </location>
</feature>
<dbReference type="InterPro" id="IPR027470">
    <property type="entry name" value="Cation_efflux_CTD"/>
</dbReference>
<feature type="transmembrane region" description="Helical" evidence="8">
    <location>
        <begin position="280"/>
        <end position="302"/>
    </location>
</feature>
<evidence type="ECO:0000256" key="6">
    <source>
        <dbReference type="ARBA" id="ARBA00022989"/>
    </source>
</evidence>
<evidence type="ECO:0000313" key="12">
    <source>
        <dbReference type="Proteomes" id="UP000274429"/>
    </source>
</evidence>
<keyword evidence="5" id="KW-0862">Zinc</keyword>
<feature type="transmembrane region" description="Helical" evidence="8">
    <location>
        <begin position="37"/>
        <end position="58"/>
    </location>
</feature>
<reference evidence="13" key="1">
    <citation type="submission" date="2017-02" db="UniProtKB">
        <authorList>
            <consortium name="WormBaseParasite"/>
        </authorList>
    </citation>
    <scope>IDENTIFICATION</scope>
</reference>
<dbReference type="GO" id="GO:0006882">
    <property type="term" value="P:intracellular zinc ion homeostasis"/>
    <property type="evidence" value="ECO:0007669"/>
    <property type="project" value="TreeGrafter"/>
</dbReference>
<dbReference type="STRING" id="6205.A0A0R3X149"/>
<feature type="transmembrane region" description="Helical" evidence="8">
    <location>
        <begin position="108"/>
        <end position="126"/>
    </location>
</feature>
<evidence type="ECO:0000256" key="5">
    <source>
        <dbReference type="ARBA" id="ARBA00022833"/>
    </source>
</evidence>
<feature type="transmembrane region" description="Helical" evidence="8">
    <location>
        <begin position="70"/>
        <end position="87"/>
    </location>
</feature>
<keyword evidence="4 8" id="KW-0812">Transmembrane</keyword>
<evidence type="ECO:0000256" key="3">
    <source>
        <dbReference type="ARBA" id="ARBA00022448"/>
    </source>
</evidence>
<evidence type="ECO:0000256" key="8">
    <source>
        <dbReference type="SAM" id="Phobius"/>
    </source>
</evidence>
<dbReference type="InterPro" id="IPR002524">
    <property type="entry name" value="Cation_efflux"/>
</dbReference>
<dbReference type="GO" id="GO:0016020">
    <property type="term" value="C:membrane"/>
    <property type="evidence" value="ECO:0007669"/>
    <property type="project" value="UniProtKB-SubCell"/>
</dbReference>
<feature type="domain" description="Cation efflux protein transmembrane" evidence="9">
    <location>
        <begin position="38"/>
        <end position="347"/>
    </location>
</feature>
<sequence length="684" mass="76260">MWAGVHITKSSGIGLFRLVFACSTPCPKMKFGNTQRLLLMMVLVILYFLIELIAGYVVHSLSLVADSFHMLSDFIALCVGVAASRIAKWPRSPKNTFGWQRAEVVGSLVNTIVLVTLCFTIFIDAIERFVEHEPIKDPRIMVYVGVGGLVINILGLLVIGGHSHSHDTPALTMDIEDVNIEEGINELEYNLVESKPEAGEPVESVPNGNLGSYEVVDSDYESGNDVDRLAKCCPCIQRIRELHRPSETDLAHENCHLAPCPNTTTRKPHKEGNSMNMRAVFLHVFADFLGSIIVVVSALILWQVPGDPTKPENRWKLFIDPAMSLIMVVIILYSTLPLLYKAALILLQSVPKEICIRNLKNRLEKIDGVVRVHDLHVWKLQSNCIIGTVHLRVRSLRMCLLSCVRSLKDFFSLILIVMKRRVCSDNGPCVKSSTSVKMHKLILIIPFVFSYLKIFRLLRLKQYDKRDIFSSKHLILFYPIIVLVSYLFLLLFLLFFACVAEYAIVARRVKQLFHEYNIHCTTIQPEFEDNTEQNPETCLYDCGPNQKCCSDSCCPQLPDAGNSGNDAHGTVNAVPAPATLQVSKNDASLPTVTNPADAAADIAHKISRIELNQLQPREPPSATVQELAEECLVNCGRCRNASCVRRCCPSDGSKVKGNPILRTLDESTASDATSFKDFDDQAPV</sequence>
<evidence type="ECO:0000256" key="1">
    <source>
        <dbReference type="ARBA" id="ARBA00004141"/>
    </source>
</evidence>